<dbReference type="EMBL" id="JBHLUN010000005">
    <property type="protein sequence ID" value="MFC0407711.1"/>
    <property type="molecule type" value="Genomic_DNA"/>
</dbReference>
<dbReference type="Proteomes" id="UP001589865">
    <property type="component" value="Unassembled WGS sequence"/>
</dbReference>
<reference evidence="2 3" key="1">
    <citation type="submission" date="2024-09" db="EMBL/GenBank/DDBJ databases">
        <authorList>
            <person name="Sun Q."/>
            <person name="Mori K."/>
        </authorList>
    </citation>
    <scope>NUCLEOTIDE SEQUENCE [LARGE SCALE GENOMIC DNA]</scope>
    <source>
        <strain evidence="2 3">TBRC 5777</strain>
    </source>
</reference>
<sequence>MEQQDLLHRAADVVTSSEDLARLLARVRSATAAVGDRLNGVRAESEDDRAALSLYARECAAAAAELLGASERLVASSRLTREARANLRKPATTSHEGRLDNQDCIEVSLEAVARSRVLLMRPVLRPETMPPWRSFKKERQPEVVQATLS</sequence>
<dbReference type="RefSeq" id="WP_377043436.1">
    <property type="nucleotide sequence ID" value="NZ_JBHLUN010000005.1"/>
</dbReference>
<evidence type="ECO:0000313" key="3">
    <source>
        <dbReference type="Proteomes" id="UP001589865"/>
    </source>
</evidence>
<name>A0ABV6JPR3_9PROT</name>
<evidence type="ECO:0000256" key="1">
    <source>
        <dbReference type="SAM" id="MobiDB-lite"/>
    </source>
</evidence>
<protein>
    <submittedName>
        <fullName evidence="2">Uncharacterized protein</fullName>
    </submittedName>
</protein>
<comment type="caution">
    <text evidence="2">The sequence shown here is derived from an EMBL/GenBank/DDBJ whole genome shotgun (WGS) entry which is preliminary data.</text>
</comment>
<evidence type="ECO:0000313" key="2">
    <source>
        <dbReference type="EMBL" id="MFC0407711.1"/>
    </source>
</evidence>
<proteinExistence type="predicted"/>
<organism evidence="2 3">
    <name type="scientific">Roseomonas elaeocarpi</name>
    <dbReference type="NCBI Taxonomy" id="907779"/>
    <lineage>
        <taxon>Bacteria</taxon>
        <taxon>Pseudomonadati</taxon>
        <taxon>Pseudomonadota</taxon>
        <taxon>Alphaproteobacteria</taxon>
        <taxon>Acetobacterales</taxon>
        <taxon>Roseomonadaceae</taxon>
        <taxon>Roseomonas</taxon>
    </lineage>
</organism>
<feature type="region of interest" description="Disordered" evidence="1">
    <location>
        <begin position="129"/>
        <end position="149"/>
    </location>
</feature>
<keyword evidence="3" id="KW-1185">Reference proteome</keyword>
<gene>
    <name evidence="2" type="ORF">ACFFGY_05585</name>
</gene>
<accession>A0ABV6JPR3</accession>